<dbReference type="InterPro" id="IPR017735">
    <property type="entry name" value="T6SS_FHA"/>
</dbReference>
<name>A0ABW9V5L3_9BURK</name>
<dbReference type="Proteomes" id="UP000449678">
    <property type="component" value="Unassembled WGS sequence"/>
</dbReference>
<evidence type="ECO:0000313" key="2">
    <source>
        <dbReference type="EMBL" id="MYM34976.1"/>
    </source>
</evidence>
<dbReference type="EMBL" id="WWCO01000006">
    <property type="protein sequence ID" value="MYM34976.1"/>
    <property type="molecule type" value="Genomic_DNA"/>
</dbReference>
<organism evidence="2 3">
    <name type="scientific">Duganella lactea</name>
    <dbReference type="NCBI Taxonomy" id="2692173"/>
    <lineage>
        <taxon>Bacteria</taxon>
        <taxon>Pseudomonadati</taxon>
        <taxon>Pseudomonadota</taxon>
        <taxon>Betaproteobacteria</taxon>
        <taxon>Burkholderiales</taxon>
        <taxon>Oxalobacteraceae</taxon>
        <taxon>Telluria group</taxon>
        <taxon>Duganella</taxon>
    </lineage>
</organism>
<dbReference type="Pfam" id="PF20232">
    <property type="entry name" value="T6SS_FHA_C"/>
    <property type="match status" value="1"/>
</dbReference>
<dbReference type="Pfam" id="PF00498">
    <property type="entry name" value="FHA"/>
    <property type="match status" value="1"/>
</dbReference>
<dbReference type="CDD" id="cd00060">
    <property type="entry name" value="FHA"/>
    <property type="match status" value="1"/>
</dbReference>
<accession>A0ABW9V5L3</accession>
<dbReference type="SUPFAM" id="SSF49879">
    <property type="entry name" value="SMAD/FHA domain"/>
    <property type="match status" value="1"/>
</dbReference>
<dbReference type="RefSeq" id="WP_160990353.1">
    <property type="nucleotide sequence ID" value="NZ_WWCO01000006.1"/>
</dbReference>
<feature type="domain" description="FHA" evidence="1">
    <location>
        <begin position="29"/>
        <end position="79"/>
    </location>
</feature>
<sequence>MTHLILRVESYRNQPPGAPLQAVFDAEGGSVGRAPGNRLVLDDPGKYISRSHASVTLRDGRYYLTDAGSNPSLVNQWPLGAGAEIALGDGDRIVIGDYVLVAMLEAPEPEPEPADATMLAPAPQVEPTLPLFEPPPAPVPPPLPPFEALLPPPAPLPPDVGEGLPDNMLAGARILDGTPIPAGDDVLADPLGLSLRGGVSAASRAAEPDHVSPELQAFAPPPAVPMAIPADYDPLADLRPRPAAPTPAPLREASAAASVNGDIVLRALLEGLGLPQLRACHAPEDLARLVGEMLRAATAGTMDVLRARALTKRESHIDMTMIAPRANNPLKFFPDVDSALSQMLSAQIPGYLPPLPAIGGAFDDLKAHELAVIAGMRAALAAVVQRFDPARIEQRLADPGRLDKLLPAGRKARMWDRLVELYGELARDADEDLQRLFGEKFSGAYAQQVERLRGEAASHLHPNTVSRHGME</sequence>
<comment type="caution">
    <text evidence="2">The sequence shown here is derived from an EMBL/GenBank/DDBJ whole genome shotgun (WGS) entry which is preliminary data.</text>
</comment>
<evidence type="ECO:0000313" key="3">
    <source>
        <dbReference type="Proteomes" id="UP000449678"/>
    </source>
</evidence>
<dbReference type="PROSITE" id="PS50006">
    <property type="entry name" value="FHA_DOMAIN"/>
    <property type="match status" value="1"/>
</dbReference>
<dbReference type="Gene3D" id="2.60.200.20">
    <property type="match status" value="1"/>
</dbReference>
<dbReference type="SMART" id="SM00240">
    <property type="entry name" value="FHA"/>
    <property type="match status" value="1"/>
</dbReference>
<proteinExistence type="predicted"/>
<dbReference type="NCBIfam" id="TIGR03354">
    <property type="entry name" value="VI_FHA"/>
    <property type="match status" value="1"/>
</dbReference>
<dbReference type="InterPro" id="IPR008984">
    <property type="entry name" value="SMAD_FHA_dom_sf"/>
</dbReference>
<protein>
    <submittedName>
        <fullName evidence="2">Type VI secretion system-associated FHA domain protein TagH</fullName>
    </submittedName>
</protein>
<dbReference type="InterPro" id="IPR046883">
    <property type="entry name" value="T6SS_FHA_C"/>
</dbReference>
<evidence type="ECO:0000259" key="1">
    <source>
        <dbReference type="PROSITE" id="PS50006"/>
    </source>
</evidence>
<keyword evidence="3" id="KW-1185">Reference proteome</keyword>
<gene>
    <name evidence="2" type="primary">tagH</name>
    <name evidence="2" type="ORF">GTP38_11580</name>
</gene>
<dbReference type="InterPro" id="IPR000253">
    <property type="entry name" value="FHA_dom"/>
</dbReference>
<reference evidence="2 3" key="1">
    <citation type="submission" date="2019-12" db="EMBL/GenBank/DDBJ databases">
        <title>Novel species isolated from a subtropical stream in China.</title>
        <authorList>
            <person name="Lu H."/>
        </authorList>
    </citation>
    <scope>NUCLEOTIDE SEQUENCE [LARGE SCALE GENOMIC DNA]</scope>
    <source>
        <strain evidence="2 3">FT94W</strain>
    </source>
</reference>